<dbReference type="EMBL" id="KT007007">
    <property type="protein sequence ID" value="AKQ03054.1"/>
    <property type="molecule type" value="Genomic_DNA"/>
</dbReference>
<dbReference type="GO" id="GO:0032259">
    <property type="term" value="P:methylation"/>
    <property type="evidence" value="ECO:0007669"/>
    <property type="project" value="UniProtKB-KW"/>
</dbReference>
<proteinExistence type="predicted"/>
<evidence type="ECO:0000313" key="2">
    <source>
        <dbReference type="EMBL" id="AKQ03054.1"/>
    </source>
</evidence>
<keyword evidence="2" id="KW-0489">Methyltransferase</keyword>
<dbReference type="Pfam" id="PF08241">
    <property type="entry name" value="Methyltransf_11"/>
    <property type="match status" value="1"/>
</dbReference>
<dbReference type="GO" id="GO:0008757">
    <property type="term" value="F:S-adenosylmethionine-dependent methyltransferase activity"/>
    <property type="evidence" value="ECO:0007669"/>
    <property type="project" value="InterPro"/>
</dbReference>
<accession>A0A0H4TQK8</accession>
<evidence type="ECO:0000259" key="1">
    <source>
        <dbReference type="Pfam" id="PF08241"/>
    </source>
</evidence>
<dbReference type="SUPFAM" id="SSF53335">
    <property type="entry name" value="S-adenosyl-L-methionine-dependent methyltransferases"/>
    <property type="match status" value="1"/>
</dbReference>
<dbReference type="InterPro" id="IPR013216">
    <property type="entry name" value="Methyltransf_11"/>
</dbReference>
<sequence length="247" mass="28110">MDEKTQARMRATYGERYARGWSFRDHWFGDITWRYILPNYYRWTDEFLRDLGPSSIVELGAGDGEMTDIIREHQPRWLGSITPTDVVPAGAARLRAKGYGAARQADACATPFADDEFDVAITYDVMHHVADPSAMAREMVRIARKRVFLLEANGASLVRRLLELTGTYREAGENSYLPRQYRRFFGLPGVARVEIDPFQFVPPKALSPFVPLTIAISEAMQRVPLLRWQCSGLRIRVTLDKPGRGGR</sequence>
<dbReference type="AlphaFoldDB" id="A0A0H4TQK8"/>
<organism evidence="2">
    <name type="scientific">uncultured bacterium Rifle_16ft_4_minimus_37862</name>
    <dbReference type="NCBI Taxonomy" id="1665157"/>
    <lineage>
        <taxon>Bacteria</taxon>
        <taxon>environmental samples</taxon>
    </lineage>
</organism>
<keyword evidence="2" id="KW-0808">Transferase</keyword>
<dbReference type="InterPro" id="IPR029063">
    <property type="entry name" value="SAM-dependent_MTases_sf"/>
</dbReference>
<dbReference type="Gene3D" id="3.40.50.150">
    <property type="entry name" value="Vaccinia Virus protein VP39"/>
    <property type="match status" value="1"/>
</dbReference>
<name>A0A0H4TQK8_9BACT</name>
<protein>
    <submittedName>
        <fullName evidence="2">Methylase</fullName>
    </submittedName>
</protein>
<feature type="domain" description="Methyltransferase type 11" evidence="1">
    <location>
        <begin position="58"/>
        <end position="146"/>
    </location>
</feature>
<reference evidence="2" key="1">
    <citation type="journal article" date="2015" name="ISME J.">
        <title>Aquifer environment selects for microbial species cohorts in sediment and groundwater.</title>
        <authorList>
            <person name="Hug L.A."/>
            <person name="Thomas B.C."/>
            <person name="Brown C.T."/>
            <person name="Frischkorn K.R."/>
            <person name="Williams K.H."/>
            <person name="Tringe S.G."/>
            <person name="Banfield J.F."/>
        </authorList>
    </citation>
    <scope>NUCLEOTIDE SEQUENCE</scope>
</reference>